<dbReference type="Proteomes" id="UP000515626">
    <property type="component" value="Segment"/>
</dbReference>
<keyword evidence="2" id="KW-1185">Reference proteome</keyword>
<organism evidence="1 2">
    <name type="scientific">Escherichia phage vB_EcoS_FP</name>
    <dbReference type="NCBI Taxonomy" id="2750857"/>
    <lineage>
        <taxon>Viruses</taxon>
        <taxon>Duplodnaviria</taxon>
        <taxon>Heunggongvirae</taxon>
        <taxon>Uroviricota</taxon>
        <taxon>Caudoviricetes</taxon>
        <taxon>Drexlerviridae</taxon>
        <taxon>Braunvirinae</taxon>
        <taxon>Veterinaerplatzvirus</taxon>
        <taxon>Veterinaerplatzvirus FP</taxon>
    </lineage>
</organism>
<evidence type="ECO:0000313" key="1">
    <source>
        <dbReference type="EMBL" id="QLF80602.1"/>
    </source>
</evidence>
<proteinExistence type="predicted"/>
<protein>
    <submittedName>
        <fullName evidence="1">Uncharacterized protein</fullName>
    </submittedName>
</protein>
<dbReference type="EMBL" id="MT682706">
    <property type="protein sequence ID" value="QLF80602.1"/>
    <property type="molecule type" value="Genomic_DNA"/>
</dbReference>
<gene>
    <name evidence="1" type="ORF">FP_0014</name>
</gene>
<reference evidence="1 2" key="1">
    <citation type="submission" date="2020-06" db="EMBL/GenBank/DDBJ databases">
        <title>Complete genome sequences of eight phages infecting swine Enterotoxigenic Escherichia coli.</title>
        <authorList>
            <person name="Ferreira A."/>
            <person name="Oliveira H."/>
            <person name="Silva D."/>
            <person name="Almeida C."/>
            <person name="Burgan J."/>
            <person name="Azered J."/>
            <person name="Oliveira A."/>
        </authorList>
    </citation>
    <scope>NUCLEOTIDE SEQUENCE [LARGE SCALE GENOMIC DNA]</scope>
</reference>
<sequence length="60" mass="6576">MKTVTFIIKDSETGSVQKFNAKLSYSNGGSKEVKGSLGGVMVEARLPIIYPDDERRNVGR</sequence>
<accession>A0A7D5KQV2</accession>
<name>A0A7D5KQV2_9CAUD</name>
<evidence type="ECO:0000313" key="2">
    <source>
        <dbReference type="Proteomes" id="UP000515626"/>
    </source>
</evidence>